<gene>
    <name evidence="1" type="ORF">PLOB_00013473</name>
</gene>
<proteinExistence type="predicted"/>
<sequence length="195" mass="22104">NHTVVSLQNEDKTNKSTIIHIYCFPSQVGLILQFHLPGSNSLSCKPVNTGGAYTIKSFKTDKYLKVEWKNNTTTLSFTGNSNDCGIYFLREKIQNTFEYAFSLDNKTNHYLAAEHGKMVVKEMNPPLKECGFQFRRISLNYSLGDNRPVSEEYHVVVSMSANNSEYNAITSNRFGKVSLGYWKDCGAWFNISLAI</sequence>
<name>A0ABN8R4I7_9CNID</name>
<dbReference type="EMBL" id="CALNXK010000177">
    <property type="protein sequence ID" value="CAH3172995.1"/>
    <property type="molecule type" value="Genomic_DNA"/>
</dbReference>
<evidence type="ECO:0000313" key="1">
    <source>
        <dbReference type="EMBL" id="CAH3172995.1"/>
    </source>
</evidence>
<reference evidence="1 2" key="1">
    <citation type="submission" date="2022-05" db="EMBL/GenBank/DDBJ databases">
        <authorList>
            <consortium name="Genoscope - CEA"/>
            <person name="William W."/>
        </authorList>
    </citation>
    <scope>NUCLEOTIDE SEQUENCE [LARGE SCALE GENOMIC DNA]</scope>
</reference>
<organism evidence="1 2">
    <name type="scientific">Porites lobata</name>
    <dbReference type="NCBI Taxonomy" id="104759"/>
    <lineage>
        <taxon>Eukaryota</taxon>
        <taxon>Metazoa</taxon>
        <taxon>Cnidaria</taxon>
        <taxon>Anthozoa</taxon>
        <taxon>Hexacorallia</taxon>
        <taxon>Scleractinia</taxon>
        <taxon>Fungiina</taxon>
        <taxon>Poritidae</taxon>
        <taxon>Porites</taxon>
    </lineage>
</organism>
<feature type="non-terminal residue" evidence="1">
    <location>
        <position position="1"/>
    </location>
</feature>
<accession>A0ABN8R4I7</accession>
<protein>
    <submittedName>
        <fullName evidence="1">Uncharacterized protein</fullName>
    </submittedName>
</protein>
<keyword evidence="2" id="KW-1185">Reference proteome</keyword>
<comment type="caution">
    <text evidence="1">The sequence shown here is derived from an EMBL/GenBank/DDBJ whole genome shotgun (WGS) entry which is preliminary data.</text>
</comment>
<dbReference type="Proteomes" id="UP001159405">
    <property type="component" value="Unassembled WGS sequence"/>
</dbReference>
<evidence type="ECO:0000313" key="2">
    <source>
        <dbReference type="Proteomes" id="UP001159405"/>
    </source>
</evidence>